<sequence>MVAASVDPWRSSLLCSALLHPLQYQDACVLSPHESFLSTADAVYSDVSMSRSDGDAVGRLPLQLRLPLLLLPEIFAECLLVSRASAVVASLVHECPVSRPVIGSNRKQGDDGSRFRLVCESTTLTCSRLDRSRSAAS</sequence>
<dbReference type="EMBL" id="JAVFWL010000007">
    <property type="protein sequence ID" value="KAK6767301.1"/>
    <property type="molecule type" value="Genomic_DNA"/>
</dbReference>
<evidence type="ECO:0000313" key="1">
    <source>
        <dbReference type="EMBL" id="KAK6767301.1"/>
    </source>
</evidence>
<accession>A0ABR1EXB1</accession>
<name>A0ABR1EXB1_NECAM</name>
<reference evidence="1 2" key="1">
    <citation type="submission" date="2023-08" db="EMBL/GenBank/DDBJ databases">
        <title>A Necator americanus chromosomal reference genome.</title>
        <authorList>
            <person name="Ilik V."/>
            <person name="Petrzelkova K.J."/>
            <person name="Pardy F."/>
            <person name="Fuh T."/>
            <person name="Niatou-Singa F.S."/>
            <person name="Gouil Q."/>
            <person name="Baker L."/>
            <person name="Ritchie M.E."/>
            <person name="Jex A.R."/>
            <person name="Gazzola D."/>
            <person name="Li H."/>
            <person name="Toshio Fujiwara R."/>
            <person name="Zhan B."/>
            <person name="Aroian R.V."/>
            <person name="Pafco B."/>
            <person name="Schwarz E.M."/>
        </authorList>
    </citation>
    <scope>NUCLEOTIDE SEQUENCE [LARGE SCALE GENOMIC DNA]</scope>
    <source>
        <strain evidence="1 2">Aroian</strain>
        <tissue evidence="1">Whole animal</tissue>
    </source>
</reference>
<protein>
    <recommendedName>
        <fullName evidence="3">Secreted protein</fullName>
    </recommendedName>
</protein>
<dbReference type="Proteomes" id="UP001303046">
    <property type="component" value="Unassembled WGS sequence"/>
</dbReference>
<evidence type="ECO:0008006" key="3">
    <source>
        <dbReference type="Google" id="ProtNLM"/>
    </source>
</evidence>
<comment type="caution">
    <text evidence="1">The sequence shown here is derived from an EMBL/GenBank/DDBJ whole genome shotgun (WGS) entry which is preliminary data.</text>
</comment>
<keyword evidence="2" id="KW-1185">Reference proteome</keyword>
<evidence type="ECO:0000313" key="2">
    <source>
        <dbReference type="Proteomes" id="UP001303046"/>
    </source>
</evidence>
<gene>
    <name evidence="1" type="primary">Necator_2022.05.29.01.07.g77</name>
    <name evidence="1" type="ORF">RB195_026525</name>
</gene>
<proteinExistence type="predicted"/>
<organism evidence="1 2">
    <name type="scientific">Necator americanus</name>
    <name type="common">Human hookworm</name>
    <dbReference type="NCBI Taxonomy" id="51031"/>
    <lineage>
        <taxon>Eukaryota</taxon>
        <taxon>Metazoa</taxon>
        <taxon>Ecdysozoa</taxon>
        <taxon>Nematoda</taxon>
        <taxon>Chromadorea</taxon>
        <taxon>Rhabditida</taxon>
        <taxon>Rhabditina</taxon>
        <taxon>Rhabditomorpha</taxon>
        <taxon>Strongyloidea</taxon>
        <taxon>Ancylostomatidae</taxon>
        <taxon>Bunostominae</taxon>
        <taxon>Necator</taxon>
    </lineage>
</organism>